<dbReference type="PANTHER" id="PTHR30349">
    <property type="entry name" value="PHAGE INTEGRASE-RELATED"/>
    <property type="match status" value="1"/>
</dbReference>
<evidence type="ECO:0000256" key="3">
    <source>
        <dbReference type="ARBA" id="ARBA00023172"/>
    </source>
</evidence>
<comment type="similarity">
    <text evidence="1">Belongs to the 'phage' integrase family.</text>
</comment>
<organism evidence="5 6">
    <name type="scientific">Cohnella fermenti</name>
    <dbReference type="NCBI Taxonomy" id="2565925"/>
    <lineage>
        <taxon>Bacteria</taxon>
        <taxon>Bacillati</taxon>
        <taxon>Bacillota</taxon>
        <taxon>Bacilli</taxon>
        <taxon>Bacillales</taxon>
        <taxon>Paenibacillaceae</taxon>
        <taxon>Cohnella</taxon>
    </lineage>
</organism>
<dbReference type="PANTHER" id="PTHR30349:SF41">
    <property type="entry name" value="INTEGRASE_RECOMBINASE PROTEIN MJ0367-RELATED"/>
    <property type="match status" value="1"/>
</dbReference>
<evidence type="ECO:0000256" key="1">
    <source>
        <dbReference type="ARBA" id="ARBA00008857"/>
    </source>
</evidence>
<name>A0A4S4BEK8_9BACL</name>
<feature type="domain" description="Tyr recombinase" evidence="4">
    <location>
        <begin position="45"/>
        <end position="223"/>
    </location>
</feature>
<dbReference type="RefSeq" id="WP_136374118.1">
    <property type="nucleotide sequence ID" value="NZ_SSOB01000115.1"/>
</dbReference>
<dbReference type="Proteomes" id="UP000310636">
    <property type="component" value="Unassembled WGS sequence"/>
</dbReference>
<gene>
    <name evidence="5" type="ORF">E6C55_33245</name>
</gene>
<dbReference type="InterPro" id="IPR013762">
    <property type="entry name" value="Integrase-like_cat_sf"/>
</dbReference>
<dbReference type="GO" id="GO:0006310">
    <property type="term" value="P:DNA recombination"/>
    <property type="evidence" value="ECO:0007669"/>
    <property type="project" value="UniProtKB-KW"/>
</dbReference>
<dbReference type="PROSITE" id="PS51898">
    <property type="entry name" value="TYR_RECOMBINASE"/>
    <property type="match status" value="1"/>
</dbReference>
<dbReference type="InterPro" id="IPR002104">
    <property type="entry name" value="Integrase_catalytic"/>
</dbReference>
<proteinExistence type="inferred from homology"/>
<keyword evidence="3" id="KW-0233">DNA recombination</keyword>
<dbReference type="EMBL" id="SSOB01000115">
    <property type="protein sequence ID" value="THF72321.1"/>
    <property type="molecule type" value="Genomic_DNA"/>
</dbReference>
<protein>
    <submittedName>
        <fullName evidence="5">Integrase</fullName>
    </submittedName>
</protein>
<evidence type="ECO:0000313" key="5">
    <source>
        <dbReference type="EMBL" id="THF72321.1"/>
    </source>
</evidence>
<keyword evidence="2" id="KW-0238">DNA-binding</keyword>
<evidence type="ECO:0000313" key="6">
    <source>
        <dbReference type="Proteomes" id="UP000310636"/>
    </source>
</evidence>
<dbReference type="GO" id="GO:0003677">
    <property type="term" value="F:DNA binding"/>
    <property type="evidence" value="ECO:0007669"/>
    <property type="project" value="UniProtKB-KW"/>
</dbReference>
<dbReference type="InterPro" id="IPR050090">
    <property type="entry name" value="Tyrosine_recombinase_XerCD"/>
</dbReference>
<feature type="non-terminal residue" evidence="5">
    <location>
        <position position="1"/>
    </location>
</feature>
<reference evidence="5 6" key="1">
    <citation type="submission" date="2019-04" db="EMBL/GenBank/DDBJ databases">
        <title>Cohnella sp. nov. isolated from preserved vegetables.</title>
        <authorList>
            <person name="Lin S.-Y."/>
            <person name="Hung M.-H."/>
            <person name="Young C.-C."/>
        </authorList>
    </citation>
    <scope>NUCLEOTIDE SEQUENCE [LARGE SCALE GENOMIC DNA]</scope>
    <source>
        <strain evidence="5 6">CC-MHH1044</strain>
    </source>
</reference>
<dbReference type="GO" id="GO:0015074">
    <property type="term" value="P:DNA integration"/>
    <property type="evidence" value="ECO:0007669"/>
    <property type="project" value="InterPro"/>
</dbReference>
<evidence type="ECO:0000256" key="2">
    <source>
        <dbReference type="ARBA" id="ARBA00023125"/>
    </source>
</evidence>
<dbReference type="InterPro" id="IPR011010">
    <property type="entry name" value="DNA_brk_join_enz"/>
</dbReference>
<keyword evidence="6" id="KW-1185">Reference proteome</keyword>
<dbReference type="Gene3D" id="1.10.443.10">
    <property type="entry name" value="Intergrase catalytic core"/>
    <property type="match status" value="1"/>
</dbReference>
<dbReference type="Pfam" id="PF00589">
    <property type="entry name" value="Phage_integrase"/>
    <property type="match status" value="1"/>
</dbReference>
<dbReference type="OrthoDB" id="9801717at2"/>
<accession>A0A4S4BEK8</accession>
<evidence type="ECO:0000259" key="4">
    <source>
        <dbReference type="PROSITE" id="PS51898"/>
    </source>
</evidence>
<comment type="caution">
    <text evidence="5">The sequence shown here is derived from an EMBL/GenBank/DDBJ whole genome shotgun (WGS) entry which is preliminary data.</text>
</comment>
<dbReference type="SUPFAM" id="SSF56349">
    <property type="entry name" value="DNA breaking-rejoining enzymes"/>
    <property type="match status" value="1"/>
</dbReference>
<dbReference type="AlphaFoldDB" id="A0A4S4BEK8"/>
<sequence>YLIQEKKFATKTINLHSAAIRFLFAVTLDRPLNYLQVPRMKNQKNLPVLLSRAEVFSLFEHCSTLKHRAMLMVIYSAGLRVSEATMLKTHHIDSKAMRVLVACGKGGKARYTLLSETCLLDLRAYWRVYRPNHPEGWLFPGTRKVTPVTSRSIQQVFDEARKRAGITKPVSIHSLRHAFATHLLEDGATLLQVKELLGHASIQTTTIYLHLAHLTAGLKSPLDNWPIVSQLEGDTRD</sequence>